<evidence type="ECO:0000313" key="2">
    <source>
        <dbReference type="Proteomes" id="UP000095283"/>
    </source>
</evidence>
<keyword evidence="2" id="KW-1185">Reference proteome</keyword>
<proteinExistence type="predicted"/>
<sequence>MPNLKCLNCMQSNPTALFRATYVVFYLFCISTFSQPFSERLSDIVVCSETCANMVLRLKTRWQLRHFSGKLRH</sequence>
<keyword evidence="1" id="KW-0812">Transmembrane</keyword>
<reference evidence="3" key="1">
    <citation type="submission" date="2016-11" db="UniProtKB">
        <authorList>
            <consortium name="WormBaseParasite"/>
        </authorList>
    </citation>
    <scope>IDENTIFICATION</scope>
</reference>
<organism evidence="2 3">
    <name type="scientific">Heterorhabditis bacteriophora</name>
    <name type="common">Entomopathogenic nematode worm</name>
    <dbReference type="NCBI Taxonomy" id="37862"/>
    <lineage>
        <taxon>Eukaryota</taxon>
        <taxon>Metazoa</taxon>
        <taxon>Ecdysozoa</taxon>
        <taxon>Nematoda</taxon>
        <taxon>Chromadorea</taxon>
        <taxon>Rhabditida</taxon>
        <taxon>Rhabditina</taxon>
        <taxon>Rhabditomorpha</taxon>
        <taxon>Strongyloidea</taxon>
        <taxon>Heterorhabditidae</taxon>
        <taxon>Heterorhabditis</taxon>
    </lineage>
</organism>
<keyword evidence="1" id="KW-1133">Transmembrane helix</keyword>
<feature type="transmembrane region" description="Helical" evidence="1">
    <location>
        <begin position="16"/>
        <end position="33"/>
    </location>
</feature>
<evidence type="ECO:0000313" key="3">
    <source>
        <dbReference type="WBParaSite" id="Hba_11628"/>
    </source>
</evidence>
<evidence type="ECO:0000256" key="1">
    <source>
        <dbReference type="SAM" id="Phobius"/>
    </source>
</evidence>
<dbReference type="WBParaSite" id="Hba_11628">
    <property type="protein sequence ID" value="Hba_11628"/>
    <property type="gene ID" value="Hba_11628"/>
</dbReference>
<protein>
    <submittedName>
        <fullName evidence="3">Secreted protein</fullName>
    </submittedName>
</protein>
<accession>A0A1I7X2I9</accession>
<name>A0A1I7X2I9_HETBA</name>
<dbReference type="Proteomes" id="UP000095283">
    <property type="component" value="Unplaced"/>
</dbReference>
<dbReference type="AlphaFoldDB" id="A0A1I7X2I9"/>
<keyword evidence="1" id="KW-0472">Membrane</keyword>